<keyword evidence="1" id="KW-1133">Transmembrane helix</keyword>
<keyword evidence="3" id="KW-1185">Reference proteome</keyword>
<comment type="caution">
    <text evidence="2">The sequence shown here is derived from an EMBL/GenBank/DDBJ whole genome shotgun (WGS) entry which is preliminary data.</text>
</comment>
<proteinExistence type="predicted"/>
<reference evidence="2" key="1">
    <citation type="submission" date="2019-10" db="EMBL/GenBank/DDBJ databases">
        <authorList>
            <consortium name="DOE Joint Genome Institute"/>
            <person name="Kuo A."/>
            <person name="Miyauchi S."/>
            <person name="Kiss E."/>
            <person name="Drula E."/>
            <person name="Kohler A."/>
            <person name="Sanchez-Garcia M."/>
            <person name="Andreopoulos B."/>
            <person name="Barry K.W."/>
            <person name="Bonito G."/>
            <person name="Buee M."/>
            <person name="Carver A."/>
            <person name="Chen C."/>
            <person name="Cichocki N."/>
            <person name="Clum A."/>
            <person name="Culley D."/>
            <person name="Crous P.W."/>
            <person name="Fauchery L."/>
            <person name="Girlanda M."/>
            <person name="Hayes R."/>
            <person name="Keri Z."/>
            <person name="LaButti K."/>
            <person name="Lipzen A."/>
            <person name="Lombard V."/>
            <person name="Magnuson J."/>
            <person name="Maillard F."/>
            <person name="Morin E."/>
            <person name="Murat C."/>
            <person name="Nolan M."/>
            <person name="Ohm R."/>
            <person name="Pangilinan J."/>
            <person name="Pereira M."/>
            <person name="Perotto S."/>
            <person name="Peter M."/>
            <person name="Riley R."/>
            <person name="Sitrit Y."/>
            <person name="Stielow B."/>
            <person name="Szollosi G."/>
            <person name="Zifcakova L."/>
            <person name="Stursova M."/>
            <person name="Spatafora J.W."/>
            <person name="Tedersoo L."/>
            <person name="Vaario L.-M."/>
            <person name="Yamada A."/>
            <person name="Yan M."/>
            <person name="Wang P."/>
            <person name="Xu J."/>
            <person name="Bruns T."/>
            <person name="Baldrian P."/>
            <person name="Vilgalys R."/>
            <person name="Henrissat B."/>
            <person name="Grigoriev I.V."/>
            <person name="Hibbett D."/>
            <person name="Nagy L.G."/>
            <person name="Martin F.M."/>
        </authorList>
    </citation>
    <scope>NUCLEOTIDE SEQUENCE</scope>
    <source>
        <strain evidence="2">BED1</strain>
    </source>
</reference>
<reference evidence="2" key="2">
    <citation type="journal article" date="2020" name="Nat. Commun.">
        <title>Large-scale genome sequencing of mycorrhizal fungi provides insights into the early evolution of symbiotic traits.</title>
        <authorList>
            <person name="Miyauchi S."/>
            <person name="Kiss E."/>
            <person name="Kuo A."/>
            <person name="Drula E."/>
            <person name="Kohler A."/>
            <person name="Sanchez-Garcia M."/>
            <person name="Morin E."/>
            <person name="Andreopoulos B."/>
            <person name="Barry K.W."/>
            <person name="Bonito G."/>
            <person name="Buee M."/>
            <person name="Carver A."/>
            <person name="Chen C."/>
            <person name="Cichocki N."/>
            <person name="Clum A."/>
            <person name="Culley D."/>
            <person name="Crous P.W."/>
            <person name="Fauchery L."/>
            <person name="Girlanda M."/>
            <person name="Hayes R.D."/>
            <person name="Keri Z."/>
            <person name="LaButti K."/>
            <person name="Lipzen A."/>
            <person name="Lombard V."/>
            <person name="Magnuson J."/>
            <person name="Maillard F."/>
            <person name="Murat C."/>
            <person name="Nolan M."/>
            <person name="Ohm R.A."/>
            <person name="Pangilinan J."/>
            <person name="Pereira M.F."/>
            <person name="Perotto S."/>
            <person name="Peter M."/>
            <person name="Pfister S."/>
            <person name="Riley R."/>
            <person name="Sitrit Y."/>
            <person name="Stielow J.B."/>
            <person name="Szollosi G."/>
            <person name="Zifcakova L."/>
            <person name="Stursova M."/>
            <person name="Spatafora J.W."/>
            <person name="Tedersoo L."/>
            <person name="Vaario L.M."/>
            <person name="Yamada A."/>
            <person name="Yan M."/>
            <person name="Wang P."/>
            <person name="Xu J."/>
            <person name="Bruns T."/>
            <person name="Baldrian P."/>
            <person name="Vilgalys R."/>
            <person name="Dunand C."/>
            <person name="Henrissat B."/>
            <person name="Grigoriev I.V."/>
            <person name="Hibbett D."/>
            <person name="Nagy L.G."/>
            <person name="Martin F.M."/>
        </authorList>
    </citation>
    <scope>NUCLEOTIDE SEQUENCE</scope>
    <source>
        <strain evidence="2">BED1</strain>
    </source>
</reference>
<keyword evidence="1" id="KW-0812">Transmembrane</keyword>
<protein>
    <submittedName>
        <fullName evidence="2">Uncharacterized protein</fullName>
    </submittedName>
</protein>
<sequence length="110" mass="12048">MDGLALGVHHRAVLIVLTVVVVVLAILALALSSLSLSSAGHSSSRGHGVVVVVICWPFVLQRPHPHRSSVLTNRRSSLTVLGALLSSARDTASLSSSLSWEDKWWWWWWC</sequence>
<organism evidence="2 3">
    <name type="scientific">Boletus edulis BED1</name>
    <dbReference type="NCBI Taxonomy" id="1328754"/>
    <lineage>
        <taxon>Eukaryota</taxon>
        <taxon>Fungi</taxon>
        <taxon>Dikarya</taxon>
        <taxon>Basidiomycota</taxon>
        <taxon>Agaricomycotina</taxon>
        <taxon>Agaricomycetes</taxon>
        <taxon>Agaricomycetidae</taxon>
        <taxon>Boletales</taxon>
        <taxon>Boletineae</taxon>
        <taxon>Boletaceae</taxon>
        <taxon>Boletoideae</taxon>
        <taxon>Boletus</taxon>
    </lineage>
</organism>
<evidence type="ECO:0000313" key="2">
    <source>
        <dbReference type="EMBL" id="KAF8431440.1"/>
    </source>
</evidence>
<name>A0AAD4BHW7_BOLED</name>
<dbReference type="Proteomes" id="UP001194468">
    <property type="component" value="Unassembled WGS sequence"/>
</dbReference>
<gene>
    <name evidence="2" type="ORF">L210DRAFT_946494</name>
</gene>
<keyword evidence="1" id="KW-0472">Membrane</keyword>
<feature type="transmembrane region" description="Helical" evidence="1">
    <location>
        <begin position="12"/>
        <end position="32"/>
    </location>
</feature>
<dbReference type="EMBL" id="WHUW01000050">
    <property type="protein sequence ID" value="KAF8431440.1"/>
    <property type="molecule type" value="Genomic_DNA"/>
</dbReference>
<dbReference type="AlphaFoldDB" id="A0AAD4BHW7"/>
<evidence type="ECO:0000256" key="1">
    <source>
        <dbReference type="SAM" id="Phobius"/>
    </source>
</evidence>
<accession>A0AAD4BHW7</accession>
<evidence type="ECO:0000313" key="3">
    <source>
        <dbReference type="Proteomes" id="UP001194468"/>
    </source>
</evidence>